<organism evidence="3 4">
    <name type="scientific">Pontibacter lucknowensis</name>
    <dbReference type="NCBI Taxonomy" id="1077936"/>
    <lineage>
        <taxon>Bacteria</taxon>
        <taxon>Pseudomonadati</taxon>
        <taxon>Bacteroidota</taxon>
        <taxon>Cytophagia</taxon>
        <taxon>Cytophagales</taxon>
        <taxon>Hymenobacteraceae</taxon>
        <taxon>Pontibacter</taxon>
    </lineage>
</organism>
<accession>A0A1N6WT42</accession>
<reference evidence="4" key="1">
    <citation type="submission" date="2017-01" db="EMBL/GenBank/DDBJ databases">
        <authorList>
            <person name="Varghese N."/>
            <person name="Submissions S."/>
        </authorList>
    </citation>
    <scope>NUCLEOTIDE SEQUENCE [LARGE SCALE GENOMIC DNA]</scope>
    <source>
        <strain evidence="4">DM9</strain>
    </source>
</reference>
<evidence type="ECO:0000313" key="4">
    <source>
        <dbReference type="Proteomes" id="UP000185924"/>
    </source>
</evidence>
<dbReference type="EMBL" id="FTNM01000002">
    <property type="protein sequence ID" value="SIQ93151.1"/>
    <property type="molecule type" value="Genomic_DNA"/>
</dbReference>
<gene>
    <name evidence="3" type="ORF">SAMN05421545_1734</name>
</gene>
<protein>
    <submittedName>
        <fullName evidence="3">Four helix bundle sensory module for signal transduction</fullName>
    </submittedName>
</protein>
<evidence type="ECO:0000313" key="3">
    <source>
        <dbReference type="EMBL" id="SIQ93151.1"/>
    </source>
</evidence>
<sequence length="228" mass="26188">MNWAYRITKRDKVAFALGSVFAIIILANWFASYSIGRVSNQFREVYHDRLVPSLVISDVMERYYQNRLTLEDHILSTAASEQDSLHQLVLANTEEIESLIDKFESTYLIERESEGLATYKIEFKKLVAVQDRILQLSSAGDKAKAENLYRTEGHQAFLHLLEPLHELIALQGEVGKELYQSADRQVKTLKVLSYLVIGMSVFIALLIATLLQATRKLKNIKPQNYHWN</sequence>
<dbReference type="Pfam" id="PF12729">
    <property type="entry name" value="4HB_MCP_1"/>
    <property type="match status" value="1"/>
</dbReference>
<keyword evidence="1" id="KW-0472">Membrane</keyword>
<keyword evidence="1" id="KW-0812">Transmembrane</keyword>
<evidence type="ECO:0000256" key="1">
    <source>
        <dbReference type="SAM" id="Phobius"/>
    </source>
</evidence>
<dbReference type="AlphaFoldDB" id="A0A1N6WT42"/>
<dbReference type="Proteomes" id="UP000185924">
    <property type="component" value="Unassembled WGS sequence"/>
</dbReference>
<proteinExistence type="predicted"/>
<dbReference type="InterPro" id="IPR024478">
    <property type="entry name" value="HlyB_4HB_MCP"/>
</dbReference>
<feature type="transmembrane region" description="Helical" evidence="1">
    <location>
        <begin position="191"/>
        <end position="211"/>
    </location>
</feature>
<dbReference type="STRING" id="1077936.SAMN05421545_1734"/>
<keyword evidence="1" id="KW-1133">Transmembrane helix</keyword>
<feature type="transmembrane region" description="Helical" evidence="1">
    <location>
        <begin position="12"/>
        <end position="31"/>
    </location>
</feature>
<dbReference type="OrthoDB" id="1438991at2"/>
<dbReference type="RefSeq" id="WP_007656610.1">
    <property type="nucleotide sequence ID" value="NZ_FTNM01000002.1"/>
</dbReference>
<keyword evidence="4" id="KW-1185">Reference proteome</keyword>
<name>A0A1N6WT42_9BACT</name>
<evidence type="ECO:0000259" key="2">
    <source>
        <dbReference type="Pfam" id="PF12729"/>
    </source>
</evidence>
<feature type="domain" description="Chemotaxis methyl-accepting receptor HlyB-like 4HB MCP" evidence="2">
    <location>
        <begin position="12"/>
        <end position="185"/>
    </location>
</feature>